<keyword evidence="5 8" id="KW-0812">Transmembrane</keyword>
<evidence type="ECO:0000256" key="2">
    <source>
        <dbReference type="ARBA" id="ARBA00008974"/>
    </source>
</evidence>
<dbReference type="Pfam" id="PF02133">
    <property type="entry name" value="Transp_cyt_pur"/>
    <property type="match status" value="1"/>
</dbReference>
<dbReference type="EMBL" id="CAJNOO010000238">
    <property type="protein sequence ID" value="CAF0871276.1"/>
    <property type="molecule type" value="Genomic_DNA"/>
</dbReference>
<evidence type="ECO:0000256" key="8">
    <source>
        <dbReference type="SAM" id="Phobius"/>
    </source>
</evidence>
<dbReference type="PANTHER" id="PTHR31806:SF1">
    <property type="entry name" value="PURINE-CYTOSINE PERMEASE FCY2-RELATED"/>
    <property type="match status" value="1"/>
</dbReference>
<feature type="transmembrane region" description="Helical" evidence="8">
    <location>
        <begin position="375"/>
        <end position="395"/>
    </location>
</feature>
<name>A0A813XWG1_9BILA</name>
<feature type="transmembrane region" description="Helical" evidence="8">
    <location>
        <begin position="407"/>
        <end position="424"/>
    </location>
</feature>
<dbReference type="InterPro" id="IPR026030">
    <property type="entry name" value="Pur-cyt_permease_Fcy2/21/22"/>
</dbReference>
<dbReference type="Proteomes" id="UP000663882">
    <property type="component" value="Unassembled WGS sequence"/>
</dbReference>
<feature type="transmembrane region" description="Helical" evidence="8">
    <location>
        <begin position="64"/>
        <end position="87"/>
    </location>
</feature>
<evidence type="ECO:0000313" key="9">
    <source>
        <dbReference type="EMBL" id="CAF0871276.1"/>
    </source>
</evidence>
<dbReference type="InterPro" id="IPR001248">
    <property type="entry name" value="Pur-cyt_permease"/>
</dbReference>
<dbReference type="EMBL" id="CAJOAX010007375">
    <property type="protein sequence ID" value="CAF4007982.1"/>
    <property type="molecule type" value="Genomic_DNA"/>
</dbReference>
<evidence type="ECO:0008006" key="12">
    <source>
        <dbReference type="Google" id="ProtNLM"/>
    </source>
</evidence>
<dbReference type="GO" id="GO:0005886">
    <property type="term" value="C:plasma membrane"/>
    <property type="evidence" value="ECO:0007669"/>
    <property type="project" value="TreeGrafter"/>
</dbReference>
<comment type="similarity">
    <text evidence="2">Belongs to the purine-cytosine permease (2.A.39) family.</text>
</comment>
<evidence type="ECO:0000256" key="5">
    <source>
        <dbReference type="ARBA" id="ARBA00022692"/>
    </source>
</evidence>
<comment type="subcellular location">
    <subcellularLocation>
        <location evidence="1">Membrane</location>
        <topology evidence="1">Multi-pass membrane protein</topology>
    </subcellularLocation>
</comment>
<sequence>MLNDNPTPTISSIVSSASDEHGIELNFTRTNSKNDRFACLNVEKRGIERISPEDRTDPTIINTAMIWVSANLIVPCFAGGTLGPAVFKLNLYDSFATIIFFNLLGIIPVAVMACFGPASGLRTMIFSRYSWGYYGASITSTINVIASIGWAALNSITGAQTLRVVFNDSLPMAASIIIIAIITMVVSFIGYKWIHMYERYSWIPVFIGYCILAKVGAKYFTNSGMVSHNTTISSNSNHRLKISRILSFGATCFGTSASWCTCSADYNTYFPEDTSQLKIFLFTYIGNLLSMIPIQLLGAAVYTGTYTSEKWNREYEINNVGGLLGASLSSLGGFGKFLLILFALSTVACNIPNIYSLSLSAQVIAPIFNRIPRFLYTIIGTILYILLAIVGANKFNDSLTSLMGVSSYWFAIFMVIVFEDHLLFRHCSFKNYNFEIWNNYQLLPISLAAILSGIVGIVGIILGMSQTWFNGPIAKAIARDTDAQGADVGFQLGFIFTAVTFPLFRLIELYFVQR</sequence>
<evidence type="ECO:0000313" key="11">
    <source>
        <dbReference type="Proteomes" id="UP000663882"/>
    </source>
</evidence>
<proteinExistence type="inferred from homology"/>
<dbReference type="GO" id="GO:0022857">
    <property type="term" value="F:transmembrane transporter activity"/>
    <property type="evidence" value="ECO:0007669"/>
    <property type="project" value="InterPro"/>
</dbReference>
<dbReference type="AlphaFoldDB" id="A0A813XWG1"/>
<reference evidence="9" key="1">
    <citation type="submission" date="2021-02" db="EMBL/GenBank/DDBJ databases">
        <authorList>
            <person name="Nowell W R."/>
        </authorList>
    </citation>
    <scope>NUCLEOTIDE SEQUENCE</scope>
</reference>
<organism evidence="9 11">
    <name type="scientific">Rotaria sordida</name>
    <dbReference type="NCBI Taxonomy" id="392033"/>
    <lineage>
        <taxon>Eukaryota</taxon>
        <taxon>Metazoa</taxon>
        <taxon>Spiralia</taxon>
        <taxon>Gnathifera</taxon>
        <taxon>Rotifera</taxon>
        <taxon>Eurotatoria</taxon>
        <taxon>Bdelloidea</taxon>
        <taxon>Philodinida</taxon>
        <taxon>Philodinidae</taxon>
        <taxon>Rotaria</taxon>
    </lineage>
</organism>
<evidence type="ECO:0000313" key="10">
    <source>
        <dbReference type="EMBL" id="CAF4007982.1"/>
    </source>
</evidence>
<evidence type="ECO:0000256" key="4">
    <source>
        <dbReference type="ARBA" id="ARBA00022553"/>
    </source>
</evidence>
<feature type="transmembrane region" description="Helical" evidence="8">
    <location>
        <begin position="489"/>
        <end position="512"/>
    </location>
</feature>
<evidence type="ECO:0000256" key="6">
    <source>
        <dbReference type="ARBA" id="ARBA00022989"/>
    </source>
</evidence>
<dbReference type="FunFam" id="1.10.4160.10:FF:000002">
    <property type="entry name" value="Purine-cytosine permease fcyB"/>
    <property type="match status" value="1"/>
</dbReference>
<comment type="caution">
    <text evidence="9">The sequence shown here is derived from an EMBL/GenBank/DDBJ whole genome shotgun (WGS) entry which is preliminary data.</text>
</comment>
<feature type="transmembrane region" description="Helical" evidence="8">
    <location>
        <begin position="173"/>
        <end position="194"/>
    </location>
</feature>
<evidence type="ECO:0000256" key="1">
    <source>
        <dbReference type="ARBA" id="ARBA00004141"/>
    </source>
</evidence>
<keyword evidence="3" id="KW-0813">Transport</keyword>
<dbReference type="Gene3D" id="1.10.4160.10">
    <property type="entry name" value="Hydantoin permease"/>
    <property type="match status" value="1"/>
</dbReference>
<evidence type="ECO:0000256" key="3">
    <source>
        <dbReference type="ARBA" id="ARBA00022448"/>
    </source>
</evidence>
<keyword evidence="7 8" id="KW-0472">Membrane</keyword>
<gene>
    <name evidence="10" type="ORF">OTI717_LOCUS29384</name>
    <name evidence="9" type="ORF">RFH988_LOCUS7485</name>
</gene>
<feature type="transmembrane region" description="Helical" evidence="8">
    <location>
        <begin position="279"/>
        <end position="302"/>
    </location>
</feature>
<dbReference type="PIRSF" id="PIRSF002744">
    <property type="entry name" value="Pur-cyt_permease"/>
    <property type="match status" value="1"/>
</dbReference>
<feature type="transmembrane region" description="Helical" evidence="8">
    <location>
        <begin position="445"/>
        <end position="469"/>
    </location>
</feature>
<evidence type="ECO:0000256" key="7">
    <source>
        <dbReference type="ARBA" id="ARBA00023136"/>
    </source>
</evidence>
<dbReference type="Proteomes" id="UP000663823">
    <property type="component" value="Unassembled WGS sequence"/>
</dbReference>
<accession>A0A813XWG1</accession>
<keyword evidence="6 8" id="KW-1133">Transmembrane helix</keyword>
<protein>
    <recommendedName>
        <fullName evidence="12">Purine-cytosine permease</fullName>
    </recommendedName>
</protein>
<feature type="transmembrane region" description="Helical" evidence="8">
    <location>
        <begin position="131"/>
        <end position="153"/>
    </location>
</feature>
<dbReference type="OrthoDB" id="2116389at2759"/>
<feature type="transmembrane region" description="Helical" evidence="8">
    <location>
        <begin position="99"/>
        <end position="119"/>
    </location>
</feature>
<dbReference type="PANTHER" id="PTHR31806">
    <property type="entry name" value="PURINE-CYTOSINE PERMEASE FCY2-RELATED"/>
    <property type="match status" value="1"/>
</dbReference>
<dbReference type="GO" id="GO:0015851">
    <property type="term" value="P:nucleobase transport"/>
    <property type="evidence" value="ECO:0007669"/>
    <property type="project" value="UniProtKB-ARBA"/>
</dbReference>
<keyword evidence="4" id="KW-0597">Phosphoprotein</keyword>